<keyword evidence="2" id="KW-1185">Reference proteome</keyword>
<evidence type="ECO:0000313" key="1">
    <source>
        <dbReference type="EMBL" id="SNR60668.1"/>
    </source>
</evidence>
<proteinExistence type="predicted"/>
<organism evidence="1 2">
    <name type="scientific">Halorubrum vacuolatum</name>
    <name type="common">Natronobacterium vacuolatum</name>
    <dbReference type="NCBI Taxonomy" id="63740"/>
    <lineage>
        <taxon>Archaea</taxon>
        <taxon>Methanobacteriati</taxon>
        <taxon>Methanobacteriota</taxon>
        <taxon>Stenosarchaea group</taxon>
        <taxon>Halobacteria</taxon>
        <taxon>Halobacteriales</taxon>
        <taxon>Haloferacaceae</taxon>
        <taxon>Halorubrum</taxon>
    </lineage>
</organism>
<reference evidence="1 2" key="1">
    <citation type="submission" date="2017-06" db="EMBL/GenBank/DDBJ databases">
        <authorList>
            <person name="Kim H.J."/>
            <person name="Triplett B.A."/>
        </authorList>
    </citation>
    <scope>NUCLEOTIDE SEQUENCE [LARGE SCALE GENOMIC DNA]</scope>
    <source>
        <strain evidence="1 2">DSM 8800</strain>
    </source>
</reference>
<evidence type="ECO:0000313" key="2">
    <source>
        <dbReference type="Proteomes" id="UP000198397"/>
    </source>
</evidence>
<dbReference type="Proteomes" id="UP000198397">
    <property type="component" value="Unassembled WGS sequence"/>
</dbReference>
<gene>
    <name evidence="1" type="ORF">SAMN06264855_1211</name>
</gene>
<sequence>MKDLIESAMMKAAEIENSKSVSNDIFGPPKFLYVGCGARGIDRVKSRLNLHKDAPHTESQNTQPVTVSEERALETLVTTVAVHSDETPQSEESDQIDIWVDDPEKLADVGIDIDCCFITGDLGDDSISADILTASAAVEDSLTIAFLTMSSDHRKQIDSRFHESLGTTVVIGDSLSELGTIESLSGPGHRSDGTV</sequence>
<dbReference type="RefSeq" id="WP_143420433.1">
    <property type="nucleotide sequence ID" value="NZ_FZNQ01000021.1"/>
</dbReference>
<protein>
    <submittedName>
        <fullName evidence="1">Uncharacterized protein</fullName>
    </submittedName>
</protein>
<dbReference type="EMBL" id="FZNQ01000021">
    <property type="protein sequence ID" value="SNR60668.1"/>
    <property type="molecule type" value="Genomic_DNA"/>
</dbReference>
<dbReference type="AlphaFoldDB" id="A0A238XQ11"/>
<name>A0A238XQ11_HALVU</name>
<accession>A0A238XQ11</accession>